<proteinExistence type="predicted"/>
<sequence length="76" mass="8634">MEGMSVEDVLKKYPYLRTPAGRDPATPFPTIQLLYDDWKMAIIGRGLNVVKVDVRKIGNQEQGVRWMKLAALFALL</sequence>
<name>A0A9D3N8U7_9TELE</name>
<dbReference type="AlphaFoldDB" id="A0A9D3N8U7"/>
<comment type="caution">
    <text evidence="1">The sequence shown here is derived from an EMBL/GenBank/DDBJ whole genome shotgun (WGS) entry which is preliminary data.</text>
</comment>
<keyword evidence="2" id="KW-1185">Reference proteome</keyword>
<evidence type="ECO:0000313" key="1">
    <source>
        <dbReference type="EMBL" id="KAG7316635.1"/>
    </source>
</evidence>
<dbReference type="EMBL" id="JAHKSW010000025">
    <property type="protein sequence ID" value="KAG7316635.1"/>
    <property type="molecule type" value="Genomic_DNA"/>
</dbReference>
<reference evidence="1 2" key="1">
    <citation type="submission" date="2021-06" db="EMBL/GenBank/DDBJ databases">
        <title>Chromosome-level genome assembly of the red-tail catfish (Hemibagrus wyckioides).</title>
        <authorList>
            <person name="Shao F."/>
        </authorList>
    </citation>
    <scope>NUCLEOTIDE SEQUENCE [LARGE SCALE GENOMIC DNA]</scope>
    <source>
        <strain evidence="1">EC202008001</strain>
        <tissue evidence="1">Blood</tissue>
    </source>
</reference>
<dbReference type="Proteomes" id="UP000824219">
    <property type="component" value="Linkage Group LG25"/>
</dbReference>
<accession>A0A9D3N8U7</accession>
<gene>
    <name evidence="1" type="ORF">KOW79_020176</name>
</gene>
<protein>
    <submittedName>
        <fullName evidence="1">Uncharacterized protein</fullName>
    </submittedName>
</protein>
<organism evidence="1 2">
    <name type="scientific">Hemibagrus wyckioides</name>
    <dbReference type="NCBI Taxonomy" id="337641"/>
    <lineage>
        <taxon>Eukaryota</taxon>
        <taxon>Metazoa</taxon>
        <taxon>Chordata</taxon>
        <taxon>Craniata</taxon>
        <taxon>Vertebrata</taxon>
        <taxon>Euteleostomi</taxon>
        <taxon>Actinopterygii</taxon>
        <taxon>Neopterygii</taxon>
        <taxon>Teleostei</taxon>
        <taxon>Ostariophysi</taxon>
        <taxon>Siluriformes</taxon>
        <taxon>Bagridae</taxon>
        <taxon>Hemibagrus</taxon>
    </lineage>
</organism>
<evidence type="ECO:0000313" key="2">
    <source>
        <dbReference type="Proteomes" id="UP000824219"/>
    </source>
</evidence>